<dbReference type="STRING" id="246191.SAMN05660337_2388"/>
<name>A0A1G9I014_9BACT</name>
<feature type="binding site" description="axial binding residue" evidence="6">
    <location>
        <position position="83"/>
    </location>
    <ligand>
        <name>heme c</name>
        <dbReference type="ChEBI" id="CHEBI:61717"/>
        <label>1</label>
    </ligand>
    <ligandPart>
        <name>Fe</name>
        <dbReference type="ChEBI" id="CHEBI:18248"/>
    </ligandPart>
</feature>
<sequence length="141" mass="15540">MKNLFIVCLLCIGMTVLTIAANADDKAGFEAPEDEIMINFIKGNSKDDLGVAFNHSSHENYECVDCHHALRKTKVPTSCATCHNNFEPVPAKGYKSYFKAMHIKRNNDKRPSCVSCHIKEFGNDPSMTGCTASSCHPDGIK</sequence>
<dbReference type="InterPro" id="IPR002322">
    <property type="entry name" value="Cyt_c_III"/>
</dbReference>
<organism evidence="9 10">
    <name type="scientific">Maridesulfovibrio ferrireducens</name>
    <dbReference type="NCBI Taxonomy" id="246191"/>
    <lineage>
        <taxon>Bacteria</taxon>
        <taxon>Pseudomonadati</taxon>
        <taxon>Thermodesulfobacteriota</taxon>
        <taxon>Desulfovibrionia</taxon>
        <taxon>Desulfovibrionales</taxon>
        <taxon>Desulfovibrionaceae</taxon>
        <taxon>Maridesulfovibrio</taxon>
    </lineage>
</organism>
<keyword evidence="3 6" id="KW-0479">Metal-binding</keyword>
<keyword evidence="10" id="KW-1185">Reference proteome</keyword>
<accession>A0A1G9I014</accession>
<feature type="binding site" description="axial binding residue" evidence="6">
    <location>
        <position position="79"/>
    </location>
    <ligand>
        <name>heme c</name>
        <dbReference type="ChEBI" id="CHEBI:61717"/>
        <label>1</label>
    </ligand>
    <ligandPart>
        <name>Fe</name>
        <dbReference type="ChEBI" id="CHEBI:18248"/>
    </ligandPart>
</feature>
<feature type="binding site" description="axial binding residue" evidence="6">
    <location>
        <position position="63"/>
    </location>
    <ligand>
        <name>heme c</name>
        <dbReference type="ChEBI" id="CHEBI:61717"/>
        <label>1</label>
    </ligand>
    <ligandPart>
        <name>Fe</name>
        <dbReference type="ChEBI" id="CHEBI:18248"/>
    </ligandPart>
</feature>
<proteinExistence type="predicted"/>
<dbReference type="Gene3D" id="3.90.10.10">
    <property type="entry name" value="Cytochrome C3"/>
    <property type="match status" value="1"/>
</dbReference>
<comment type="cofactor">
    <cofactor evidence="6">
        <name>heme c</name>
        <dbReference type="ChEBI" id="CHEBI:61717"/>
    </cofactor>
    <text evidence="6">Binds 4 heme c groups covalently per monomer.</text>
</comment>
<evidence type="ECO:0000256" key="1">
    <source>
        <dbReference type="ARBA" id="ARBA00022448"/>
    </source>
</evidence>
<feature type="binding site" description="axial binding residue" evidence="6">
    <location>
        <position position="55"/>
    </location>
    <ligand>
        <name>heme c</name>
        <dbReference type="ChEBI" id="CHEBI:61717"/>
        <label>1</label>
    </ligand>
    <ligandPart>
        <name>Fe</name>
        <dbReference type="ChEBI" id="CHEBI:18248"/>
    </ligandPart>
</feature>
<protein>
    <submittedName>
        <fullName evidence="9">Class III cytochrome C family protein</fullName>
    </submittedName>
</protein>
<feature type="binding site" description="axial binding residue" evidence="6">
    <location>
        <position position="135"/>
    </location>
    <ligand>
        <name>heme c</name>
        <dbReference type="ChEBI" id="CHEBI:61717"/>
        <label>1</label>
    </ligand>
    <ligandPart>
        <name>Fe</name>
        <dbReference type="ChEBI" id="CHEBI:18248"/>
    </ligandPart>
</feature>
<feature type="binding site" description="axial binding residue" evidence="6">
    <location>
        <position position="130"/>
    </location>
    <ligand>
        <name>heme c</name>
        <dbReference type="ChEBI" id="CHEBI:61717"/>
        <label>1</label>
    </ligand>
    <ligandPart>
        <name>Fe</name>
        <dbReference type="ChEBI" id="CHEBI:18248"/>
    </ligandPart>
</feature>
<evidence type="ECO:0000256" key="2">
    <source>
        <dbReference type="ARBA" id="ARBA00022617"/>
    </source>
</evidence>
<evidence type="ECO:0000256" key="4">
    <source>
        <dbReference type="ARBA" id="ARBA00022982"/>
    </source>
</evidence>
<dbReference type="CDD" id="cd08168">
    <property type="entry name" value="Cytochrom_C3"/>
    <property type="match status" value="1"/>
</dbReference>
<dbReference type="RefSeq" id="WP_092161369.1">
    <property type="nucleotide sequence ID" value="NZ_FNGA01000003.1"/>
</dbReference>
<feature type="binding site" description="covalent" evidence="6">
    <location>
        <position position="117"/>
    </location>
    <ligand>
        <name>heme c</name>
        <dbReference type="ChEBI" id="CHEBI:61717"/>
        <label>3</label>
    </ligand>
</feature>
<keyword evidence="2 6" id="KW-0349">Heme</keyword>
<evidence type="ECO:0000259" key="8">
    <source>
        <dbReference type="Pfam" id="PF02085"/>
    </source>
</evidence>
<keyword evidence="5 6" id="KW-0408">Iron</keyword>
<dbReference type="Pfam" id="PF02085">
    <property type="entry name" value="Cytochrom_CIII"/>
    <property type="match status" value="1"/>
</dbReference>
<dbReference type="GO" id="GO:0046872">
    <property type="term" value="F:metal ion binding"/>
    <property type="evidence" value="ECO:0007669"/>
    <property type="project" value="UniProtKB-KW"/>
</dbReference>
<feature type="chain" id="PRO_5011747375" evidence="7">
    <location>
        <begin position="24"/>
        <end position="141"/>
    </location>
</feature>
<dbReference type="GO" id="GO:0020037">
    <property type="term" value="F:heme binding"/>
    <property type="evidence" value="ECO:0007669"/>
    <property type="project" value="InterPro"/>
</dbReference>
<dbReference type="GO" id="GO:0009055">
    <property type="term" value="F:electron transfer activity"/>
    <property type="evidence" value="ECO:0007669"/>
    <property type="project" value="InterPro"/>
</dbReference>
<dbReference type="PRINTS" id="PR00609">
    <property type="entry name" value="CYTOCHROMEC3"/>
</dbReference>
<feature type="domain" description="Class III cytochrome C" evidence="8">
    <location>
        <begin position="47"/>
        <end position="136"/>
    </location>
</feature>
<keyword evidence="4" id="KW-0249">Electron transport</keyword>
<evidence type="ECO:0000256" key="3">
    <source>
        <dbReference type="ARBA" id="ARBA00022723"/>
    </source>
</evidence>
<evidence type="ECO:0000256" key="6">
    <source>
        <dbReference type="PIRSR" id="PIRSR602322-1"/>
    </source>
</evidence>
<dbReference type="OrthoDB" id="5418612at2"/>
<evidence type="ECO:0000256" key="5">
    <source>
        <dbReference type="ARBA" id="ARBA00023004"/>
    </source>
</evidence>
<evidence type="ECO:0000313" key="10">
    <source>
        <dbReference type="Proteomes" id="UP000199053"/>
    </source>
</evidence>
<feature type="signal peptide" evidence="7">
    <location>
        <begin position="1"/>
        <end position="23"/>
    </location>
</feature>
<keyword evidence="1" id="KW-0813">Transport</keyword>
<keyword evidence="7" id="KW-0732">Signal</keyword>
<dbReference type="SUPFAM" id="SSF48695">
    <property type="entry name" value="Multiheme cytochromes"/>
    <property type="match status" value="1"/>
</dbReference>
<feature type="binding site" description="axial binding residue" evidence="6">
    <location>
        <position position="113"/>
    </location>
    <ligand>
        <name>heme c</name>
        <dbReference type="ChEBI" id="CHEBI:61717"/>
        <label>1</label>
    </ligand>
    <ligandPart>
        <name>Fe</name>
        <dbReference type="ChEBI" id="CHEBI:18248"/>
    </ligandPart>
</feature>
<feature type="binding site" description="axial binding residue" evidence="6">
    <location>
        <position position="82"/>
    </location>
    <ligand>
        <name>heme c</name>
        <dbReference type="ChEBI" id="CHEBI:61717"/>
        <label>1</label>
    </ligand>
    <ligandPart>
        <name>Fe</name>
        <dbReference type="ChEBI" id="CHEBI:18248"/>
    </ligandPart>
</feature>
<dbReference type="EMBL" id="FNGA01000003">
    <property type="protein sequence ID" value="SDL18559.1"/>
    <property type="molecule type" value="Genomic_DNA"/>
</dbReference>
<feature type="binding site" description="axial binding residue" evidence="6">
    <location>
        <position position="116"/>
    </location>
    <ligand>
        <name>heme c</name>
        <dbReference type="ChEBI" id="CHEBI:61717"/>
        <label>1</label>
    </ligand>
    <ligandPart>
        <name>Fe</name>
        <dbReference type="ChEBI" id="CHEBI:18248"/>
    </ligandPart>
</feature>
<dbReference type="Proteomes" id="UP000199053">
    <property type="component" value="Unassembled WGS sequence"/>
</dbReference>
<gene>
    <name evidence="9" type="ORF">SAMN05660337_2388</name>
</gene>
<evidence type="ECO:0000256" key="7">
    <source>
        <dbReference type="SAM" id="SignalP"/>
    </source>
</evidence>
<feature type="binding site" description="axial binding residue" evidence="6">
    <location>
        <position position="68"/>
    </location>
    <ligand>
        <name>heme c</name>
        <dbReference type="ChEBI" id="CHEBI:61717"/>
        <label>1</label>
    </ligand>
    <ligandPart>
        <name>Fe</name>
        <dbReference type="ChEBI" id="CHEBI:18248"/>
    </ligandPart>
</feature>
<evidence type="ECO:0000313" key="9">
    <source>
        <dbReference type="EMBL" id="SDL18559.1"/>
    </source>
</evidence>
<feature type="binding site" description="covalent" evidence="6">
    <location>
        <position position="136"/>
    </location>
    <ligand>
        <name>heme c</name>
        <dbReference type="ChEBI" id="CHEBI:61717"/>
        <label>4</label>
    </ligand>
</feature>
<feature type="binding site" description="axial binding residue" evidence="6">
    <location>
        <position position="66"/>
    </location>
    <ligand>
        <name>heme c</name>
        <dbReference type="ChEBI" id="CHEBI:61717"/>
        <label>1</label>
    </ligand>
    <ligandPart>
        <name>Fe</name>
        <dbReference type="ChEBI" id="CHEBI:18248"/>
    </ligandPart>
</feature>
<dbReference type="AlphaFoldDB" id="A0A1G9I014"/>
<feature type="binding site" description="axial binding residue" evidence="6">
    <location>
        <position position="58"/>
    </location>
    <ligand>
        <name>heme c</name>
        <dbReference type="ChEBI" id="CHEBI:61717"/>
        <label>1</label>
    </ligand>
    <ligandPart>
        <name>Fe</name>
        <dbReference type="ChEBI" id="CHEBI:18248"/>
    </ligandPart>
</feature>
<feature type="binding site" description="covalent" evidence="6">
    <location>
        <position position="67"/>
    </location>
    <ligand>
        <name>heme c</name>
        <dbReference type="ChEBI" id="CHEBI:61717"/>
        <label>1</label>
    </ligand>
</feature>
<dbReference type="InterPro" id="IPR036280">
    <property type="entry name" value="Multihaem_cyt_sf"/>
</dbReference>
<dbReference type="InterPro" id="IPR020942">
    <property type="entry name" value="Cyt_c_III_dom"/>
</dbReference>
<reference evidence="10" key="1">
    <citation type="submission" date="2016-10" db="EMBL/GenBank/DDBJ databases">
        <authorList>
            <person name="Varghese N."/>
            <person name="Submissions S."/>
        </authorList>
    </citation>
    <scope>NUCLEOTIDE SEQUENCE [LARGE SCALE GENOMIC DNA]</scope>
    <source>
        <strain evidence="10">DSM 16995</strain>
    </source>
</reference>